<reference evidence="1" key="1">
    <citation type="submission" date="2023-11" db="EMBL/GenBank/DDBJ databases">
        <authorList>
            <person name="Poullet M."/>
        </authorList>
    </citation>
    <scope>NUCLEOTIDE SEQUENCE</scope>
    <source>
        <strain evidence="1">E1834</strain>
    </source>
</reference>
<accession>A0ACB0YHW9</accession>
<evidence type="ECO:0000313" key="1">
    <source>
        <dbReference type="EMBL" id="CAK5047469.1"/>
    </source>
</evidence>
<keyword evidence="2" id="KW-1185">Reference proteome</keyword>
<dbReference type="EMBL" id="CAVMJV010000012">
    <property type="protein sequence ID" value="CAK5047469.1"/>
    <property type="molecule type" value="Genomic_DNA"/>
</dbReference>
<name>A0ACB0YHW9_MELEN</name>
<comment type="caution">
    <text evidence="1">The sequence shown here is derived from an EMBL/GenBank/DDBJ whole genome shotgun (WGS) entry which is preliminary data.</text>
</comment>
<dbReference type="Proteomes" id="UP001497535">
    <property type="component" value="Unassembled WGS sequence"/>
</dbReference>
<sequence length="101" mass="11601">MLKVLNSVSTCLSKFFLFEVARNAWMKEGRIGRWGPTETSGGFPFKVGQPFILEFRAGAKDIINIYVDEKYFTYFVRYSLSKISQIEITQDIKVSSITLCK</sequence>
<protein>
    <submittedName>
        <fullName evidence="1">Uncharacterized protein</fullName>
    </submittedName>
</protein>
<gene>
    <name evidence="1" type="ORF">MENTE1834_LOCUS12431</name>
</gene>
<evidence type="ECO:0000313" key="2">
    <source>
        <dbReference type="Proteomes" id="UP001497535"/>
    </source>
</evidence>
<proteinExistence type="predicted"/>
<organism evidence="1 2">
    <name type="scientific">Meloidogyne enterolobii</name>
    <name type="common">Root-knot nematode worm</name>
    <name type="synonym">Meloidogyne mayaguensis</name>
    <dbReference type="NCBI Taxonomy" id="390850"/>
    <lineage>
        <taxon>Eukaryota</taxon>
        <taxon>Metazoa</taxon>
        <taxon>Ecdysozoa</taxon>
        <taxon>Nematoda</taxon>
        <taxon>Chromadorea</taxon>
        <taxon>Rhabditida</taxon>
        <taxon>Tylenchina</taxon>
        <taxon>Tylenchomorpha</taxon>
        <taxon>Tylenchoidea</taxon>
        <taxon>Meloidogynidae</taxon>
        <taxon>Meloidogyninae</taxon>
        <taxon>Meloidogyne</taxon>
    </lineage>
</organism>